<name>A0A286D9N0_9GAMM</name>
<evidence type="ECO:0000313" key="2">
    <source>
        <dbReference type="EMBL" id="SOD55340.1"/>
    </source>
</evidence>
<sequence length="223" mass="25654">MNEDPGVLAPSDAAIDEYQFYRQGVGFHLAHALTWLDQLSFAVELLTNYDYSKKISASRADHLIYNIENYLVRVNAAYDRALQLVNSVFHLCVHEEHVTHGVIVTNTKVQHRPTVVAKLKALRKILDAYSQDRHTIIHKHSLLDAKMRRIELFYQDAILDAMPAEKRANLKAFRATYLREFVVAKKQEFSNFNAKLALAVQDLFDVLAVEYTFQKAQFKARGF</sequence>
<dbReference type="AlphaFoldDB" id="A0A286D9N0"/>
<dbReference type="EMBL" id="OCND01000007">
    <property type="protein sequence ID" value="SOD55340.1"/>
    <property type="molecule type" value="Genomic_DNA"/>
</dbReference>
<feature type="domain" description="Cthe-2314-like HEPN" evidence="1">
    <location>
        <begin position="60"/>
        <end position="163"/>
    </location>
</feature>
<dbReference type="Pfam" id="PF18730">
    <property type="entry name" value="HEPN_Cthe2314"/>
    <property type="match status" value="1"/>
</dbReference>
<organism evidence="2 3">
    <name type="scientific">Pseudoxanthomonas wuyuanensis</name>
    <dbReference type="NCBI Taxonomy" id="1073196"/>
    <lineage>
        <taxon>Bacteria</taxon>
        <taxon>Pseudomonadati</taxon>
        <taxon>Pseudomonadota</taxon>
        <taxon>Gammaproteobacteria</taxon>
        <taxon>Lysobacterales</taxon>
        <taxon>Lysobacteraceae</taxon>
        <taxon>Pseudoxanthomonas</taxon>
    </lineage>
</organism>
<protein>
    <recommendedName>
        <fullName evidence="1">Cthe-2314-like HEPN domain-containing protein</fullName>
    </recommendedName>
</protein>
<evidence type="ECO:0000313" key="3">
    <source>
        <dbReference type="Proteomes" id="UP000219374"/>
    </source>
</evidence>
<dbReference type="InterPro" id="IPR041394">
    <property type="entry name" value="HEPN_Cthe2314"/>
</dbReference>
<reference evidence="2 3" key="1">
    <citation type="submission" date="2017-09" db="EMBL/GenBank/DDBJ databases">
        <authorList>
            <person name="Ehlers B."/>
            <person name="Leendertz F.H."/>
        </authorList>
    </citation>
    <scope>NUCLEOTIDE SEQUENCE [LARGE SCALE GENOMIC DNA]</scope>
    <source>
        <strain evidence="2 3">CGMCC 1.10978</strain>
    </source>
</reference>
<evidence type="ECO:0000259" key="1">
    <source>
        <dbReference type="Pfam" id="PF18730"/>
    </source>
</evidence>
<keyword evidence="3" id="KW-1185">Reference proteome</keyword>
<dbReference type="Proteomes" id="UP000219374">
    <property type="component" value="Unassembled WGS sequence"/>
</dbReference>
<accession>A0A286D9N0</accession>
<proteinExistence type="predicted"/>
<gene>
    <name evidence="2" type="ORF">SAMN06296416_10716</name>
</gene>